<feature type="compositionally biased region" description="Acidic residues" evidence="5">
    <location>
        <begin position="333"/>
        <end position="347"/>
    </location>
</feature>
<feature type="compositionally biased region" description="Basic and acidic residues" evidence="5">
    <location>
        <begin position="350"/>
        <end position="359"/>
    </location>
</feature>
<evidence type="ECO:0000259" key="6">
    <source>
        <dbReference type="PROSITE" id="PS51044"/>
    </source>
</evidence>
<dbReference type="Proteomes" id="UP001642482">
    <property type="component" value="Unassembled WGS sequence"/>
</dbReference>
<dbReference type="PANTHER" id="PTHR10782:SF4">
    <property type="entry name" value="TONALLI, ISOFORM E"/>
    <property type="match status" value="1"/>
</dbReference>
<reference evidence="7 8" key="1">
    <citation type="submission" date="2024-01" db="EMBL/GenBank/DDBJ databases">
        <authorList>
            <person name="Allen C."/>
            <person name="Tagirdzhanova G."/>
        </authorList>
    </citation>
    <scope>NUCLEOTIDE SEQUENCE [LARGE SCALE GENOMIC DNA]</scope>
</reference>
<gene>
    <name evidence="7" type="ORF">SEUCBS140593_008474</name>
</gene>
<dbReference type="Gene3D" id="3.30.40.10">
    <property type="entry name" value="Zinc/RING finger domain, C3HC4 (zinc finger)"/>
    <property type="match status" value="1"/>
</dbReference>
<keyword evidence="8" id="KW-1185">Reference proteome</keyword>
<dbReference type="InterPro" id="IPR057847">
    <property type="entry name" value="ZMIZ1/ZMIZ2_GBD-like"/>
</dbReference>
<name>A0ABP0CNV7_9PEZI</name>
<evidence type="ECO:0000313" key="7">
    <source>
        <dbReference type="EMBL" id="CAK7233056.1"/>
    </source>
</evidence>
<dbReference type="EMBL" id="CAWUHD010000118">
    <property type="protein sequence ID" value="CAK7233056.1"/>
    <property type="molecule type" value="Genomic_DNA"/>
</dbReference>
<dbReference type="PROSITE" id="PS51044">
    <property type="entry name" value="ZF_SP_RING"/>
    <property type="match status" value="1"/>
</dbReference>
<evidence type="ECO:0000256" key="3">
    <source>
        <dbReference type="ARBA" id="ARBA00022833"/>
    </source>
</evidence>
<dbReference type="InterPro" id="IPR004181">
    <property type="entry name" value="Znf_MIZ"/>
</dbReference>
<evidence type="ECO:0000313" key="8">
    <source>
        <dbReference type="Proteomes" id="UP001642482"/>
    </source>
</evidence>
<comment type="caution">
    <text evidence="7">The sequence shown here is derived from an EMBL/GenBank/DDBJ whole genome shotgun (WGS) entry which is preliminary data.</text>
</comment>
<evidence type="ECO:0000256" key="2">
    <source>
        <dbReference type="ARBA" id="ARBA00022771"/>
    </source>
</evidence>
<keyword evidence="2 4" id="KW-0863">Zinc-finger</keyword>
<protein>
    <recommendedName>
        <fullName evidence="6">SP-RING-type domain-containing protein</fullName>
    </recommendedName>
</protein>
<feature type="domain" description="SP-RING-type" evidence="6">
    <location>
        <begin position="204"/>
        <end position="311"/>
    </location>
</feature>
<dbReference type="PANTHER" id="PTHR10782">
    <property type="entry name" value="ZINC FINGER MIZ DOMAIN-CONTAINING PROTEIN"/>
    <property type="match status" value="1"/>
</dbReference>
<keyword evidence="1" id="KW-0479">Metal-binding</keyword>
<feature type="region of interest" description="Disordered" evidence="5">
    <location>
        <begin position="329"/>
        <end position="390"/>
    </location>
</feature>
<feature type="compositionally biased region" description="Low complexity" evidence="5">
    <location>
        <begin position="373"/>
        <end position="390"/>
    </location>
</feature>
<sequence length="400" mass="45070">MVNRATKKELPPKAGNPVFYQYIQRMALGPYPTPMNKIMYSLQFSVTEEEFALRSYRTIPEGQLLSAENQFDGSLSYRVRCCTARHDNKTMSESDWVTSNTQWPKNIFITVNDKPVFVRRQSHNGKDLPASVTELIQLGLNHVQVAIPEESHRSGPRPNFFFGVEIIETAHCNRTVDYIKRYGVEDASVTINKINSRLQSTYVEDDEFAVLQDSISVDLADPFSAKIFRIPVRGVQCQHIECFDLFNWLNTRPAGASATSNCQHQFTCKCPKAQEPTVPDKWRCPICSRDARPSSLRIDRFLVDVRAKLKEMGKLDKVKSILVGVNGSWDPVTVDDEGENDENEDAGDNSAKRKADNKSADQPTQKLARTDSDTSVSTSARRTASATQPARLIDIIEIDD</sequence>
<organism evidence="7 8">
    <name type="scientific">Sporothrix eucalyptigena</name>
    <dbReference type="NCBI Taxonomy" id="1812306"/>
    <lineage>
        <taxon>Eukaryota</taxon>
        <taxon>Fungi</taxon>
        <taxon>Dikarya</taxon>
        <taxon>Ascomycota</taxon>
        <taxon>Pezizomycotina</taxon>
        <taxon>Sordariomycetes</taxon>
        <taxon>Sordariomycetidae</taxon>
        <taxon>Ophiostomatales</taxon>
        <taxon>Ophiostomataceae</taxon>
        <taxon>Sporothrix</taxon>
    </lineage>
</organism>
<dbReference type="InterPro" id="IPR013083">
    <property type="entry name" value="Znf_RING/FYVE/PHD"/>
</dbReference>
<dbReference type="Pfam" id="PF25527">
    <property type="entry name" value="GBD-like_ZMIZ1_ZMIZ2"/>
    <property type="match status" value="1"/>
</dbReference>
<evidence type="ECO:0000256" key="5">
    <source>
        <dbReference type="SAM" id="MobiDB-lite"/>
    </source>
</evidence>
<evidence type="ECO:0000256" key="1">
    <source>
        <dbReference type="ARBA" id="ARBA00022723"/>
    </source>
</evidence>
<keyword evidence="3" id="KW-0862">Zinc</keyword>
<evidence type="ECO:0000256" key="4">
    <source>
        <dbReference type="PROSITE-ProRule" id="PRU00452"/>
    </source>
</evidence>
<proteinExistence type="predicted"/>
<accession>A0ABP0CNV7</accession>